<dbReference type="InterPro" id="IPR027443">
    <property type="entry name" value="IPNS-like_sf"/>
</dbReference>
<dbReference type="Gene3D" id="2.60.120.330">
    <property type="entry name" value="B-lactam Antibiotic, Isopenicillin N Synthase, Chain"/>
    <property type="match status" value="1"/>
</dbReference>
<keyword evidence="3" id="KW-1185">Reference proteome</keyword>
<proteinExistence type="predicted"/>
<dbReference type="SUPFAM" id="SSF51197">
    <property type="entry name" value="Clavaminate synthase-like"/>
    <property type="match status" value="1"/>
</dbReference>
<dbReference type="PANTHER" id="PTHR30613">
    <property type="entry name" value="UNCHARACTERIZED PROTEIN YBIU-RELATED"/>
    <property type="match status" value="1"/>
</dbReference>
<feature type="region of interest" description="Disordered" evidence="1">
    <location>
        <begin position="428"/>
        <end position="454"/>
    </location>
</feature>
<organism evidence="2 3">
    <name type="scientific">Conoideocrella luteorostrata</name>
    <dbReference type="NCBI Taxonomy" id="1105319"/>
    <lineage>
        <taxon>Eukaryota</taxon>
        <taxon>Fungi</taxon>
        <taxon>Dikarya</taxon>
        <taxon>Ascomycota</taxon>
        <taxon>Pezizomycotina</taxon>
        <taxon>Sordariomycetes</taxon>
        <taxon>Hypocreomycetidae</taxon>
        <taxon>Hypocreales</taxon>
        <taxon>Clavicipitaceae</taxon>
        <taxon>Conoideocrella</taxon>
    </lineage>
</organism>
<evidence type="ECO:0008006" key="4">
    <source>
        <dbReference type="Google" id="ProtNLM"/>
    </source>
</evidence>
<accession>A0AAJ0CIM1</accession>
<dbReference type="Pfam" id="PF07350">
    <property type="entry name" value="Gig2-like"/>
    <property type="match status" value="1"/>
</dbReference>
<comment type="caution">
    <text evidence="2">The sequence shown here is derived from an EMBL/GenBank/DDBJ whole genome shotgun (WGS) entry which is preliminary data.</text>
</comment>
<dbReference type="AlphaFoldDB" id="A0AAJ0CIM1"/>
<evidence type="ECO:0000256" key="1">
    <source>
        <dbReference type="SAM" id="MobiDB-lite"/>
    </source>
</evidence>
<gene>
    <name evidence="2" type="ORF">QQS21_008653</name>
</gene>
<evidence type="ECO:0000313" key="3">
    <source>
        <dbReference type="Proteomes" id="UP001251528"/>
    </source>
</evidence>
<protein>
    <recommendedName>
        <fullName evidence="4">DUF1479-domain-containing protein</fullName>
    </recommendedName>
</protein>
<sequence length="494" mass="55292">MLRPSVARISRNPALQRAASTASAAAAKKEGDISDAFVSLSGVKRPPLPDRFRQLKCDLVRGREKQIVDSWTRLLRQLRRENEIIAQKGSNAIPQVEFSDLDAGCNALKDEIRKRGAIVVRDVIPEVEARAYKEEVEEYVKQNPWTRAFPADSPQVYELYWSAPQLKARSHPSLLRVQHRLMSSLWHTSSENTQISLQNPLSYADRLRIRQPGDATFALGPHIDGGSVERWQPDGYGRGHVYDKILDGDWESYDPWDASGRVEAVNNLYDGLGACTMFRTWQGWMSMSRSGPNEGTLLVNPLMHMATAYVLLRPFFAPLNESRSPGFLDESNWKFVGEAGMTSELHGATPGHGQELTDELHPHLELERTMVHVPKIKPGDFVAWHCDTIHSVDKVHNGQRDSSVLYIPVCPVTDINAAYLVRQREAFRQGTPGPDFPGGEGESRHIGRPTEDMLRGWTNDVGRQAFGLDKIMLRDNALSGEREAVGRANAALGF</sequence>
<reference evidence="2" key="1">
    <citation type="submission" date="2023-06" db="EMBL/GenBank/DDBJ databases">
        <title>Conoideocrella luteorostrata (Hypocreales: Clavicipitaceae), a potential biocontrol fungus for elongate hemlock scale in United States Christmas tree production areas.</title>
        <authorList>
            <person name="Barrett H."/>
            <person name="Lovett B."/>
            <person name="Macias A.M."/>
            <person name="Stajich J.E."/>
            <person name="Kasson M.T."/>
        </authorList>
    </citation>
    <scope>NUCLEOTIDE SEQUENCE</scope>
    <source>
        <strain evidence="2">ARSEF 14590</strain>
    </source>
</reference>
<name>A0AAJ0CIM1_9HYPO</name>
<dbReference type="EMBL" id="JASWJB010000202">
    <property type="protein sequence ID" value="KAK2593649.1"/>
    <property type="molecule type" value="Genomic_DNA"/>
</dbReference>
<evidence type="ECO:0000313" key="2">
    <source>
        <dbReference type="EMBL" id="KAK2593649.1"/>
    </source>
</evidence>
<dbReference type="PANTHER" id="PTHR30613:SF1">
    <property type="entry name" value="DUF1479 DOMAIN PROTEIN (AFU_ORTHOLOGUE AFUA_5G09280)"/>
    <property type="match status" value="1"/>
</dbReference>
<feature type="compositionally biased region" description="Basic and acidic residues" evidence="1">
    <location>
        <begin position="441"/>
        <end position="454"/>
    </location>
</feature>
<dbReference type="InterPro" id="IPR010856">
    <property type="entry name" value="Gig2-like"/>
</dbReference>
<dbReference type="Proteomes" id="UP001251528">
    <property type="component" value="Unassembled WGS sequence"/>
</dbReference>